<keyword evidence="2" id="KW-1185">Reference proteome</keyword>
<dbReference type="AlphaFoldDB" id="A0A0V1FAG8"/>
<name>A0A0V1FAG8_TRIPS</name>
<organism evidence="1 2">
    <name type="scientific">Trichinella pseudospiralis</name>
    <name type="common">Parasitic roundworm</name>
    <dbReference type="NCBI Taxonomy" id="6337"/>
    <lineage>
        <taxon>Eukaryota</taxon>
        <taxon>Metazoa</taxon>
        <taxon>Ecdysozoa</taxon>
        <taxon>Nematoda</taxon>
        <taxon>Enoplea</taxon>
        <taxon>Dorylaimia</taxon>
        <taxon>Trichinellida</taxon>
        <taxon>Trichinellidae</taxon>
        <taxon>Trichinella</taxon>
    </lineage>
</organism>
<accession>A0A0V1FAG8</accession>
<dbReference type="Proteomes" id="UP000054995">
    <property type="component" value="Unassembled WGS sequence"/>
</dbReference>
<protein>
    <submittedName>
        <fullName evidence="1">Uncharacterized protein</fullName>
    </submittedName>
</protein>
<gene>
    <name evidence="1" type="ORF">T4D_3666</name>
</gene>
<dbReference type="EMBL" id="JYDT01000150">
    <property type="protein sequence ID" value="KRY83108.1"/>
    <property type="molecule type" value="Genomic_DNA"/>
</dbReference>
<sequence length="126" mass="14877">MAFNDAFLVVTNVRIENIFVENVNMKCINLHALQKLLETEIQQDMLVVFRKRESWRLNKSICKSFQTLIDLLKLKIKQFHSMFGDNVSFYDNQFRSKLIFVKEGMPELFSPVDRGELSLERFIGQI</sequence>
<evidence type="ECO:0000313" key="1">
    <source>
        <dbReference type="EMBL" id="KRY83108.1"/>
    </source>
</evidence>
<evidence type="ECO:0000313" key="2">
    <source>
        <dbReference type="Proteomes" id="UP000054995"/>
    </source>
</evidence>
<reference evidence="1 2" key="1">
    <citation type="submission" date="2015-01" db="EMBL/GenBank/DDBJ databases">
        <title>Evolution of Trichinella species and genotypes.</title>
        <authorList>
            <person name="Korhonen P.K."/>
            <person name="Edoardo P."/>
            <person name="Giuseppe L.R."/>
            <person name="Gasser R.B."/>
        </authorList>
    </citation>
    <scope>NUCLEOTIDE SEQUENCE [LARGE SCALE GENOMIC DNA]</scope>
    <source>
        <strain evidence="1">ISS470</strain>
    </source>
</reference>
<proteinExistence type="predicted"/>
<comment type="caution">
    <text evidence="1">The sequence shown here is derived from an EMBL/GenBank/DDBJ whole genome shotgun (WGS) entry which is preliminary data.</text>
</comment>